<evidence type="ECO:0000313" key="2">
    <source>
        <dbReference type="Proteomes" id="UP000244066"/>
    </source>
</evidence>
<dbReference type="EMBL" id="NDWU01000004">
    <property type="protein sequence ID" value="PUA33755.1"/>
    <property type="molecule type" value="Genomic_DNA"/>
</dbReference>
<dbReference type="Proteomes" id="UP000244066">
    <property type="component" value="Unassembled WGS sequence"/>
</dbReference>
<proteinExistence type="predicted"/>
<accession>A0A2R7Y896</accession>
<organism evidence="1 2">
    <name type="scientific">Candidatus Terraquivivens tikiterensis</name>
    <dbReference type="NCBI Taxonomy" id="1980982"/>
    <lineage>
        <taxon>Archaea</taxon>
        <taxon>Nitrososphaerota</taxon>
        <taxon>Candidatus Wolframiiraptoraceae</taxon>
        <taxon>Candidatus Terraquivivens</taxon>
    </lineage>
</organism>
<reference evidence="1 2" key="1">
    <citation type="submission" date="2017-04" db="EMBL/GenBank/DDBJ databases">
        <title>Draft Aigarchaeota genome from a New Zealand hot spring.</title>
        <authorList>
            <person name="Reysenbach A.-L."/>
            <person name="Donaho J.A."/>
            <person name="Gerhart J."/>
            <person name="Kelley J.F."/>
            <person name="Kouba K."/>
            <person name="Podar M."/>
            <person name="Stott M."/>
        </authorList>
    </citation>
    <scope>NUCLEOTIDE SEQUENCE [LARGE SCALE GENOMIC DNA]</scope>
    <source>
        <strain evidence="1">NZ13_MG1</strain>
    </source>
</reference>
<protein>
    <recommendedName>
        <fullName evidence="3">Segregation and condensation protein A</fullName>
    </recommendedName>
</protein>
<evidence type="ECO:0000313" key="1">
    <source>
        <dbReference type="EMBL" id="PUA33755.1"/>
    </source>
</evidence>
<comment type="caution">
    <text evidence="1">The sequence shown here is derived from an EMBL/GenBank/DDBJ whole genome shotgun (WGS) entry which is preliminary data.</text>
</comment>
<sequence>MSYGKKVVSREELERIMALCESIERRGLDPFSVNVKELLARLRRILEEQKDLDTIVLDAETLYRIAVLISLQQKWLKERASSLFIDSQLVSLKIASADPRQLAAALARSWRPIVRAEQITPYRLRQGMEYFLMLPPRDRALEKLPLTREGLQITHQIGYAKGVELEEEIKKMHEACIRMAGSKGEVDYWSLVSAETFEGVVWRAYVLSFLVTEGLADIRKNPITGELKVVPYPSKKKREKITALVVSIKGGEVPKGLG</sequence>
<gene>
    <name evidence="1" type="ORF">B9J98_02090</name>
</gene>
<name>A0A2R7Y896_9ARCH</name>
<dbReference type="AlphaFoldDB" id="A0A2R7Y896"/>
<evidence type="ECO:0008006" key="3">
    <source>
        <dbReference type="Google" id="ProtNLM"/>
    </source>
</evidence>